<protein>
    <submittedName>
        <fullName evidence="1">Uncharacterized protein</fullName>
    </submittedName>
</protein>
<proteinExistence type="predicted"/>
<reference evidence="1" key="1">
    <citation type="submission" date="2018-02" db="EMBL/GenBank/DDBJ databases">
        <title>Rhizophora mucronata_Transcriptome.</title>
        <authorList>
            <person name="Meera S.P."/>
            <person name="Sreeshan A."/>
            <person name="Augustine A."/>
        </authorList>
    </citation>
    <scope>NUCLEOTIDE SEQUENCE</scope>
    <source>
        <tissue evidence="1">Leaf</tissue>
    </source>
</reference>
<dbReference type="AlphaFoldDB" id="A0A2P2N260"/>
<sequence>MTNCLNALWADQHRVFGTCHNLKGGLHRCNQNQGNEKLVGSHVGEEPSRLSQAYRVLPQIY</sequence>
<organism evidence="1">
    <name type="scientific">Rhizophora mucronata</name>
    <name type="common">Asiatic mangrove</name>
    <dbReference type="NCBI Taxonomy" id="61149"/>
    <lineage>
        <taxon>Eukaryota</taxon>
        <taxon>Viridiplantae</taxon>
        <taxon>Streptophyta</taxon>
        <taxon>Embryophyta</taxon>
        <taxon>Tracheophyta</taxon>
        <taxon>Spermatophyta</taxon>
        <taxon>Magnoliopsida</taxon>
        <taxon>eudicotyledons</taxon>
        <taxon>Gunneridae</taxon>
        <taxon>Pentapetalae</taxon>
        <taxon>rosids</taxon>
        <taxon>fabids</taxon>
        <taxon>Malpighiales</taxon>
        <taxon>Rhizophoraceae</taxon>
        <taxon>Rhizophora</taxon>
    </lineage>
</organism>
<dbReference type="EMBL" id="GGEC01056073">
    <property type="protein sequence ID" value="MBX36557.1"/>
    <property type="molecule type" value="Transcribed_RNA"/>
</dbReference>
<accession>A0A2P2N260</accession>
<name>A0A2P2N260_RHIMU</name>
<evidence type="ECO:0000313" key="1">
    <source>
        <dbReference type="EMBL" id="MBX36557.1"/>
    </source>
</evidence>